<dbReference type="InterPro" id="IPR039779">
    <property type="entry name" value="RFX-like"/>
</dbReference>
<protein>
    <recommendedName>
        <fullName evidence="5">RFX-type winged-helix domain-containing protein</fullName>
    </recommendedName>
</protein>
<evidence type="ECO:0000313" key="6">
    <source>
        <dbReference type="EMBL" id="CAL1539110.1"/>
    </source>
</evidence>
<dbReference type="InterPro" id="IPR003150">
    <property type="entry name" value="DNA-bd_RFX"/>
</dbReference>
<keyword evidence="4" id="KW-0539">Nucleus</keyword>
<keyword evidence="1" id="KW-0805">Transcription regulation</keyword>
<dbReference type="Pfam" id="PF02257">
    <property type="entry name" value="RFX_DNA_binding"/>
    <property type="match status" value="1"/>
</dbReference>
<dbReference type="EMBL" id="CAXITT010000326">
    <property type="protein sequence ID" value="CAL1539110.1"/>
    <property type="molecule type" value="Genomic_DNA"/>
</dbReference>
<evidence type="ECO:0000256" key="1">
    <source>
        <dbReference type="ARBA" id="ARBA00023015"/>
    </source>
</evidence>
<sequence>KGSKPHSTPLTLKWLEENYEIAEGVCIPRSTLYLHYLDFCEAHDTNPVNAASFGKIIRQQFPQITTRRLGTRGQSKYHYYGIGVRESSHYYDIVYSAKSVQMSVDSSQQVMKQTQTSFPRNNIGTILPAFPDVNNIRLPQSIPESKIVTFLMMYRSHCQRILDTVVTAHFEEVHSLLVHFWQSIPGHISPILSNDVVIKLIGVCDSILYKTIAGVIMPSVLQVLPDSLTQVVRKFARQLEEWIKLALTGLPDGLLALKLDLSRRLSQVLKRQLSLNHLAQAAHSVVNSPEIMSQLLTDWLNIDLNSIVKQTLYTMGNYTDRDYGIIVELCTEFERLLDEHAPLEGYVDWLDRMVNTCVVKASSKKSGSLRHTARQFLLMWSCFGTRVIRDMTLHSAPSFGSFHLIHLMFDDYVLNKIEDLRSDERIKEFMRVVTGD</sequence>
<keyword evidence="7" id="KW-1185">Reference proteome</keyword>
<comment type="caution">
    <text evidence="6">The sequence shown here is derived from an EMBL/GenBank/DDBJ whole genome shotgun (WGS) entry which is preliminary data.</text>
</comment>
<feature type="domain" description="RFX-type winged-helix" evidence="5">
    <location>
        <begin position="11"/>
        <end position="86"/>
    </location>
</feature>
<dbReference type="PANTHER" id="PTHR12619:SF5">
    <property type="entry name" value="TRANSCRIPTION FACTOR RFX4"/>
    <property type="match status" value="1"/>
</dbReference>
<dbReference type="AlphaFoldDB" id="A0AAV2I4C7"/>
<proteinExistence type="predicted"/>
<dbReference type="Gene3D" id="1.10.10.10">
    <property type="entry name" value="Winged helix-like DNA-binding domain superfamily/Winged helix DNA-binding domain"/>
    <property type="match status" value="1"/>
</dbReference>
<evidence type="ECO:0000256" key="4">
    <source>
        <dbReference type="ARBA" id="ARBA00023242"/>
    </source>
</evidence>
<organism evidence="6 7">
    <name type="scientific">Lymnaea stagnalis</name>
    <name type="common">Great pond snail</name>
    <name type="synonym">Helix stagnalis</name>
    <dbReference type="NCBI Taxonomy" id="6523"/>
    <lineage>
        <taxon>Eukaryota</taxon>
        <taxon>Metazoa</taxon>
        <taxon>Spiralia</taxon>
        <taxon>Lophotrochozoa</taxon>
        <taxon>Mollusca</taxon>
        <taxon>Gastropoda</taxon>
        <taxon>Heterobranchia</taxon>
        <taxon>Euthyneura</taxon>
        <taxon>Panpulmonata</taxon>
        <taxon>Hygrophila</taxon>
        <taxon>Lymnaeoidea</taxon>
        <taxon>Lymnaeidae</taxon>
        <taxon>Lymnaea</taxon>
    </lineage>
</organism>
<dbReference type="Proteomes" id="UP001497497">
    <property type="component" value="Unassembled WGS sequence"/>
</dbReference>
<feature type="non-terminal residue" evidence="6">
    <location>
        <position position="436"/>
    </location>
</feature>
<evidence type="ECO:0000259" key="5">
    <source>
        <dbReference type="PROSITE" id="PS51526"/>
    </source>
</evidence>
<dbReference type="SUPFAM" id="SSF46785">
    <property type="entry name" value="Winged helix' DNA-binding domain"/>
    <property type="match status" value="1"/>
</dbReference>
<evidence type="ECO:0000313" key="7">
    <source>
        <dbReference type="Proteomes" id="UP001497497"/>
    </source>
</evidence>
<dbReference type="PANTHER" id="PTHR12619">
    <property type="entry name" value="RFX TRANSCRIPTION FACTOR FAMILY"/>
    <property type="match status" value="1"/>
</dbReference>
<dbReference type="FunFam" id="1.10.10.10:FF:000178">
    <property type="entry name" value="Putative Transcription factor RFX4"/>
    <property type="match status" value="1"/>
</dbReference>
<keyword evidence="2" id="KW-0238">DNA-binding</keyword>
<keyword evidence="3" id="KW-0804">Transcription</keyword>
<evidence type="ECO:0000256" key="3">
    <source>
        <dbReference type="ARBA" id="ARBA00023163"/>
    </source>
</evidence>
<gene>
    <name evidence="6" type="ORF">GSLYS_00012931001</name>
</gene>
<dbReference type="GO" id="GO:0000981">
    <property type="term" value="F:DNA-binding transcription factor activity, RNA polymerase II-specific"/>
    <property type="evidence" value="ECO:0007669"/>
    <property type="project" value="TreeGrafter"/>
</dbReference>
<dbReference type="InterPro" id="IPR036390">
    <property type="entry name" value="WH_DNA-bd_sf"/>
</dbReference>
<accession>A0AAV2I4C7</accession>
<dbReference type="InterPro" id="IPR036388">
    <property type="entry name" value="WH-like_DNA-bd_sf"/>
</dbReference>
<name>A0AAV2I4C7_LYMST</name>
<dbReference type="GO" id="GO:0000978">
    <property type="term" value="F:RNA polymerase II cis-regulatory region sequence-specific DNA binding"/>
    <property type="evidence" value="ECO:0007669"/>
    <property type="project" value="TreeGrafter"/>
</dbReference>
<feature type="non-terminal residue" evidence="6">
    <location>
        <position position="1"/>
    </location>
</feature>
<dbReference type="Pfam" id="PF25340">
    <property type="entry name" value="BCD_RFX"/>
    <property type="match status" value="1"/>
</dbReference>
<dbReference type="InterPro" id="IPR057321">
    <property type="entry name" value="RFX1-4/6/8-like_BCD"/>
</dbReference>
<evidence type="ECO:0000256" key="2">
    <source>
        <dbReference type="ARBA" id="ARBA00023125"/>
    </source>
</evidence>
<reference evidence="6 7" key="1">
    <citation type="submission" date="2024-04" db="EMBL/GenBank/DDBJ databases">
        <authorList>
            <consortium name="Genoscope - CEA"/>
            <person name="William W."/>
        </authorList>
    </citation>
    <scope>NUCLEOTIDE SEQUENCE [LARGE SCALE GENOMIC DNA]</scope>
</reference>
<dbReference type="PROSITE" id="PS51526">
    <property type="entry name" value="RFX_DBD"/>
    <property type="match status" value="1"/>
</dbReference>